<evidence type="ECO:0000313" key="3">
    <source>
        <dbReference type="Proteomes" id="UP001570071"/>
    </source>
</evidence>
<dbReference type="Pfam" id="PF03050">
    <property type="entry name" value="DDE_Tnp_IS66"/>
    <property type="match status" value="1"/>
</dbReference>
<dbReference type="PANTHER" id="PTHR33678">
    <property type="entry name" value="BLL1576 PROTEIN"/>
    <property type="match status" value="1"/>
</dbReference>
<comment type="caution">
    <text evidence="2">The sequence shown here is derived from an EMBL/GenBank/DDBJ whole genome shotgun (WGS) entry which is preliminary data.</text>
</comment>
<accession>A0ABV4N621</accession>
<feature type="domain" description="Transposase IS66 central" evidence="1">
    <location>
        <begin position="2"/>
        <end position="84"/>
    </location>
</feature>
<dbReference type="InterPro" id="IPR052344">
    <property type="entry name" value="Transposase-related"/>
</dbReference>
<protein>
    <submittedName>
        <fullName evidence="2">Transposase</fullName>
    </submittedName>
</protein>
<gene>
    <name evidence="2" type="ORF">AB6D66_27135</name>
</gene>
<dbReference type="InterPro" id="IPR004291">
    <property type="entry name" value="Transposase_IS66_central"/>
</dbReference>
<evidence type="ECO:0000259" key="1">
    <source>
        <dbReference type="Pfam" id="PF03050"/>
    </source>
</evidence>
<proteinExistence type="predicted"/>
<keyword evidence="3" id="KW-1185">Reference proteome</keyword>
<dbReference type="EMBL" id="JBFSSG010000199">
    <property type="protein sequence ID" value="MEZ8724708.1"/>
    <property type="molecule type" value="Genomic_DNA"/>
</dbReference>
<evidence type="ECO:0000313" key="2">
    <source>
        <dbReference type="EMBL" id="MEZ8724708.1"/>
    </source>
</evidence>
<sequence length="100" mass="11261">LTESLLAQDVLFADETTLTVLDDERKKSYIWLYGCGPDRGGSAKSSGIALFDYQKGSRGHHCSESYLSNYTGYLHVDGYKAYEIQRRSWWVAGRIQDASS</sequence>
<name>A0ABV4N621_9VIBR</name>
<organism evidence="2 3">
    <name type="scientific">Vibrio pomeroyi</name>
    <dbReference type="NCBI Taxonomy" id="198832"/>
    <lineage>
        <taxon>Bacteria</taxon>
        <taxon>Pseudomonadati</taxon>
        <taxon>Pseudomonadota</taxon>
        <taxon>Gammaproteobacteria</taxon>
        <taxon>Vibrionales</taxon>
        <taxon>Vibrionaceae</taxon>
        <taxon>Vibrio</taxon>
    </lineage>
</organism>
<feature type="non-terminal residue" evidence="2">
    <location>
        <position position="1"/>
    </location>
</feature>
<reference evidence="2 3" key="1">
    <citation type="journal article" date="2024" name="ISME J.">
        <title>Tailless and filamentous prophages are predominant in marine Vibrio.</title>
        <authorList>
            <person name="Steensen K."/>
            <person name="Seneca J."/>
            <person name="Bartlau N."/>
            <person name="Yu X.A."/>
            <person name="Hussain F.A."/>
            <person name="Polz M.F."/>
        </authorList>
    </citation>
    <scope>NUCLEOTIDE SEQUENCE [LARGE SCALE GENOMIC DNA]</scope>
    <source>
        <strain evidence="2 3">10N.239.312.F12</strain>
    </source>
</reference>
<dbReference type="Proteomes" id="UP001570071">
    <property type="component" value="Unassembled WGS sequence"/>
</dbReference>
<dbReference type="PANTHER" id="PTHR33678:SF2">
    <property type="match status" value="1"/>
</dbReference>
<dbReference type="RefSeq" id="WP_372127150.1">
    <property type="nucleotide sequence ID" value="NZ_JBFSSG010000199.1"/>
</dbReference>